<dbReference type="EMBL" id="JAVDYG010000001">
    <property type="protein sequence ID" value="MDR7360720.1"/>
    <property type="molecule type" value="Genomic_DNA"/>
</dbReference>
<protein>
    <recommendedName>
        <fullName evidence="3">Secreted protein</fullName>
    </recommendedName>
</protein>
<sequence>MSADDALEEILRHGRWAELRPWLEAPADSVEGKELRAWYRSRRAALSKENRWVSSRAATDVDHPGCLRLLGAALAPADRAARWLPAVGWGWRGDGSGSDDLLVATMLGRGPDWCQAFLDAAAQDTVRKNGEHEVAWLGNVARELVGAGAARLPRTPTMATAWAAAYSTGAAHAKWVKWREAQGQEVDPSQDGLADLLRRDPAVADGVSLLLSGPGAVGQLEYFLSARWDLAAALAELVADGLLDRTRVLEDTLAALTRQDTAGTQKGLARILTALGLSGEDLRGRLPLAQGLLATGRGPVTAALLPAVLEVAAPEDLDEVARTIFTRTEKAQQKTLLAALTAKDAVARWDRPSVVAALAVAADVPDPRLAARATTALEKLGESTPEAPPEAPVDDLWAPPPPVTVGAPVTAVAPHARSLTEAASRFGVAATPADAALLTDALVRWCATDPHAAREWASSAVPQATVWLPALVYAVHEGRRPSLEDFRTRNEQVSAHLTSGKRPRFDDISWNLYSRSAPGVLHDGVNAETAVRLGEVPFLLSTPTHEDGSLAFDALIARLREYAVPAGPLDLTLALLRLQPVDPGRAADLDGLSLPLWSAEKSGLLRRRPRTRDAVDAVREWVTSGGLPPSTAHHRGAHVLVDPAHLPAGVGDIPGVPGALSSGHDPDLHDEYDEYNLSVEAGTGVVPAWVDLLAARLQKQFDQSSRGAPRWLAPMAASPSPGLAVTHAVAQTLCHADEDHRLVAVDAALVLMGRGRWVPDDYTACCLHQLADGELRLTRLSHAWEQLALGGGLQPLWPTVLAVLDAACALNRKPPGLADLLAVVRRLAPAVPDVRLPGSVRTLAGSKGGSKARLEAVALVEAVS</sequence>
<evidence type="ECO:0000313" key="1">
    <source>
        <dbReference type="EMBL" id="MDR7360720.1"/>
    </source>
</evidence>
<dbReference type="RefSeq" id="WP_310297582.1">
    <property type="nucleotide sequence ID" value="NZ_BAAAPS010000011.1"/>
</dbReference>
<reference evidence="1 2" key="1">
    <citation type="submission" date="2023-07" db="EMBL/GenBank/DDBJ databases">
        <title>Sequencing the genomes of 1000 actinobacteria strains.</title>
        <authorList>
            <person name="Klenk H.-P."/>
        </authorList>
    </citation>
    <scope>NUCLEOTIDE SEQUENCE [LARGE SCALE GENOMIC DNA]</scope>
    <source>
        <strain evidence="1 2">DSM 19426</strain>
    </source>
</reference>
<evidence type="ECO:0000313" key="2">
    <source>
        <dbReference type="Proteomes" id="UP001183648"/>
    </source>
</evidence>
<comment type="caution">
    <text evidence="1">The sequence shown here is derived from an EMBL/GenBank/DDBJ whole genome shotgun (WGS) entry which is preliminary data.</text>
</comment>
<evidence type="ECO:0008006" key="3">
    <source>
        <dbReference type="Google" id="ProtNLM"/>
    </source>
</evidence>
<gene>
    <name evidence="1" type="ORF">J2S63_000273</name>
</gene>
<organism evidence="1 2">
    <name type="scientific">Nocardioides marmoribigeumensis</name>
    <dbReference type="NCBI Taxonomy" id="433649"/>
    <lineage>
        <taxon>Bacteria</taxon>
        <taxon>Bacillati</taxon>
        <taxon>Actinomycetota</taxon>
        <taxon>Actinomycetes</taxon>
        <taxon>Propionibacteriales</taxon>
        <taxon>Nocardioidaceae</taxon>
        <taxon>Nocardioides</taxon>
    </lineage>
</organism>
<proteinExistence type="predicted"/>
<dbReference type="Proteomes" id="UP001183648">
    <property type="component" value="Unassembled WGS sequence"/>
</dbReference>
<keyword evidence="2" id="KW-1185">Reference proteome</keyword>
<accession>A0ABU2BQ19</accession>
<name>A0ABU2BQ19_9ACTN</name>